<keyword evidence="2" id="KW-1185">Reference proteome</keyword>
<name>A0A1I3IYQ3_9RHOB</name>
<dbReference type="InterPro" id="IPR018727">
    <property type="entry name" value="DUF2267"/>
</dbReference>
<reference evidence="1 2" key="1">
    <citation type="submission" date="2016-10" db="EMBL/GenBank/DDBJ databases">
        <authorList>
            <person name="de Groot N.N."/>
        </authorList>
    </citation>
    <scope>NUCLEOTIDE SEQUENCE [LARGE SCALE GENOMIC DNA]</scope>
    <source>
        <strain evidence="1 2">CGMCC 1.11030</strain>
    </source>
</reference>
<gene>
    <name evidence="1" type="ORF">SAMN05216258_107283</name>
</gene>
<evidence type="ECO:0000313" key="1">
    <source>
        <dbReference type="EMBL" id="SFI53030.1"/>
    </source>
</evidence>
<accession>A0A1I3IYQ3</accession>
<dbReference type="InterPro" id="IPR038282">
    <property type="entry name" value="DUF2267_sf"/>
</dbReference>
<organism evidence="1 2">
    <name type="scientific">Albimonas pacifica</name>
    <dbReference type="NCBI Taxonomy" id="1114924"/>
    <lineage>
        <taxon>Bacteria</taxon>
        <taxon>Pseudomonadati</taxon>
        <taxon>Pseudomonadota</taxon>
        <taxon>Alphaproteobacteria</taxon>
        <taxon>Rhodobacterales</taxon>
        <taxon>Paracoccaceae</taxon>
        <taxon>Albimonas</taxon>
    </lineage>
</organism>
<dbReference type="EMBL" id="FOQH01000007">
    <property type="protein sequence ID" value="SFI53030.1"/>
    <property type="molecule type" value="Genomic_DNA"/>
</dbReference>
<dbReference type="Pfam" id="PF10025">
    <property type="entry name" value="DUF2267"/>
    <property type="match status" value="1"/>
</dbReference>
<evidence type="ECO:0000313" key="2">
    <source>
        <dbReference type="Proteomes" id="UP000199377"/>
    </source>
</evidence>
<dbReference type="Gene3D" id="1.10.490.110">
    <property type="entry name" value="Uncharacterized conserved protein DUF2267"/>
    <property type="match status" value="1"/>
</dbReference>
<proteinExistence type="predicted"/>
<dbReference type="STRING" id="1114924.SAMN05216258_107283"/>
<sequence length="141" mass="15844">MSFTGITSLDHAPQVAAEWLNELSDDLFWSDKGRAYVLLRATLHALRDFMTADEAADLAAQLPVLMRGIYCEGWRPSATPVKRRSKADLLERVSAAFAGDPPDDVENCIGAVFDLLQRRISKGEIEHVRHSLRRPIQEIWA</sequence>
<dbReference type="AlphaFoldDB" id="A0A1I3IYQ3"/>
<dbReference type="OrthoDB" id="20942at2"/>
<dbReference type="RefSeq" id="WP_092861373.1">
    <property type="nucleotide sequence ID" value="NZ_FOQH01000007.1"/>
</dbReference>
<dbReference type="Proteomes" id="UP000199377">
    <property type="component" value="Unassembled WGS sequence"/>
</dbReference>
<protein>
    <submittedName>
        <fullName evidence="1">Uncharacterized conserved protein, DUF2267 family</fullName>
    </submittedName>
</protein>